<organism evidence="3">
    <name type="scientific">Schizophyllum commune (strain H4-8 / FGSC 9210)</name>
    <name type="common">Split gill fungus</name>
    <dbReference type="NCBI Taxonomy" id="578458"/>
    <lineage>
        <taxon>Eukaryota</taxon>
        <taxon>Fungi</taxon>
        <taxon>Dikarya</taxon>
        <taxon>Basidiomycota</taxon>
        <taxon>Agaricomycotina</taxon>
        <taxon>Agaricomycetes</taxon>
        <taxon>Agaricomycetidae</taxon>
        <taxon>Agaricales</taxon>
        <taxon>Schizophyllaceae</taxon>
        <taxon>Schizophyllum</taxon>
    </lineage>
</organism>
<dbReference type="KEGG" id="scm:SCHCO_02614625"/>
<dbReference type="STRING" id="578458.D8PZG7"/>
<sequence length="310" mass="34325">MAEEPFAMFAPGRVLALDTNDGRRLNFTVDRLFTPVTKSVVVVARCDQFGPSLVVLKIYDPRFINERNGHESKFGWSKPPRPWSLAAERAAPATFDSKAIYLPEPPADDLAGQFERAAIWEAHLRQVMDESFWYERAAYHNLRDLQGGAIPRLLAEGRFIPPDKRAYVPHSLVLEYIEGVTLGQAPLELLTPAVGVALVRAVESFAAHGVFHHDLNPGNVLVTADGRGVIVDFGCAGVRNSENVWTDEDWAQHMDAVDEGNAIRFMFQRKGVDCSGELKPRWRHFDVRTGSWADVVEGSEAVNTGSVGAS</sequence>
<evidence type="ECO:0000313" key="2">
    <source>
        <dbReference type="EMBL" id="EFI98861.1"/>
    </source>
</evidence>
<dbReference type="PANTHER" id="PTHR37171">
    <property type="entry name" value="SERINE/THREONINE-PROTEIN KINASE YRZF-RELATED"/>
    <property type="match status" value="1"/>
</dbReference>
<dbReference type="Proteomes" id="UP000007431">
    <property type="component" value="Unassembled WGS sequence"/>
</dbReference>
<dbReference type="VEuPathDB" id="FungiDB:SCHCODRAFT_02614625"/>
<dbReference type="HOGENOM" id="CLU_054599_1_0_1"/>
<evidence type="ECO:0000313" key="3">
    <source>
        <dbReference type="Proteomes" id="UP000007431"/>
    </source>
</evidence>
<dbReference type="InterPro" id="IPR011009">
    <property type="entry name" value="Kinase-like_dom_sf"/>
</dbReference>
<dbReference type="SUPFAM" id="SSF56112">
    <property type="entry name" value="Protein kinase-like (PK-like)"/>
    <property type="match status" value="1"/>
</dbReference>
<protein>
    <recommendedName>
        <fullName evidence="1">ABC1 atypical kinase-like domain-containing protein</fullName>
    </recommendedName>
</protein>
<dbReference type="PANTHER" id="PTHR37171:SF1">
    <property type="entry name" value="SERINE_THREONINE-PROTEIN KINASE YRZF-RELATED"/>
    <property type="match status" value="1"/>
</dbReference>
<dbReference type="OrthoDB" id="3269050at2759"/>
<name>D8PZG7_SCHCM</name>
<dbReference type="Pfam" id="PF03109">
    <property type="entry name" value="ABC1"/>
    <property type="match status" value="1"/>
</dbReference>
<feature type="domain" description="ABC1 atypical kinase-like" evidence="1">
    <location>
        <begin position="172"/>
        <end position="237"/>
    </location>
</feature>
<dbReference type="Gene3D" id="1.10.510.10">
    <property type="entry name" value="Transferase(Phosphotransferase) domain 1"/>
    <property type="match status" value="1"/>
</dbReference>
<dbReference type="InterPro" id="IPR004147">
    <property type="entry name" value="ABC1_dom"/>
</dbReference>
<dbReference type="InParanoid" id="D8PZG7"/>
<accession>D8PZG7</accession>
<evidence type="ECO:0000259" key="1">
    <source>
        <dbReference type="Pfam" id="PF03109"/>
    </source>
</evidence>
<gene>
    <name evidence="2" type="ORF">SCHCODRAFT_233317</name>
</gene>
<proteinExistence type="predicted"/>
<dbReference type="AlphaFoldDB" id="D8PZG7"/>
<keyword evidence="3" id="KW-1185">Reference proteome</keyword>
<dbReference type="EMBL" id="GL377304">
    <property type="protein sequence ID" value="EFI98861.1"/>
    <property type="molecule type" value="Genomic_DNA"/>
</dbReference>
<dbReference type="GeneID" id="9586326"/>
<dbReference type="OMA" id="RETMEDW"/>
<reference evidence="2 3" key="1">
    <citation type="journal article" date="2010" name="Nat. Biotechnol.">
        <title>Genome sequence of the model mushroom Schizophyllum commune.</title>
        <authorList>
            <person name="Ohm R.A."/>
            <person name="de Jong J.F."/>
            <person name="Lugones L.G."/>
            <person name="Aerts A."/>
            <person name="Kothe E."/>
            <person name="Stajich J.E."/>
            <person name="de Vries R.P."/>
            <person name="Record E."/>
            <person name="Levasseur A."/>
            <person name="Baker S.E."/>
            <person name="Bartholomew K.A."/>
            <person name="Coutinho P.M."/>
            <person name="Erdmann S."/>
            <person name="Fowler T.J."/>
            <person name="Gathman A.C."/>
            <person name="Lombard V."/>
            <person name="Henrissat B."/>
            <person name="Knabe N."/>
            <person name="Kuees U."/>
            <person name="Lilly W.W."/>
            <person name="Lindquist E."/>
            <person name="Lucas S."/>
            <person name="Magnuson J.K."/>
            <person name="Piumi F."/>
            <person name="Raudaskoski M."/>
            <person name="Salamov A."/>
            <person name="Schmutz J."/>
            <person name="Schwarze F.W.M.R."/>
            <person name="vanKuyk P.A."/>
            <person name="Horton J.S."/>
            <person name="Grigoriev I.V."/>
            <person name="Woesten H.A.B."/>
        </authorList>
    </citation>
    <scope>NUCLEOTIDE SEQUENCE [LARGE SCALE GENOMIC DNA]</scope>
    <source>
        <strain evidence="3">H4-8 / FGSC 9210</strain>
    </source>
</reference>
<dbReference type="eggNOG" id="ENOG502T07R">
    <property type="taxonomic scope" value="Eukaryota"/>
</dbReference>
<dbReference type="RefSeq" id="XP_003033764.1">
    <property type="nucleotide sequence ID" value="XM_003033718.1"/>
</dbReference>
<dbReference type="InterPro" id="IPR052396">
    <property type="entry name" value="Meiotic_Drive_Suppr_Kinase"/>
</dbReference>